<dbReference type="Proteomes" id="UP000067448">
    <property type="component" value="Unassembled WGS sequence"/>
</dbReference>
<dbReference type="InterPro" id="IPR006311">
    <property type="entry name" value="TAT_signal"/>
</dbReference>
<organism evidence="2 3">
    <name type="scientific">Streptomyces scabiei</name>
    <dbReference type="NCBI Taxonomy" id="1930"/>
    <lineage>
        <taxon>Bacteria</taxon>
        <taxon>Bacillati</taxon>
        <taxon>Actinomycetota</taxon>
        <taxon>Actinomycetes</taxon>
        <taxon>Kitasatosporales</taxon>
        <taxon>Streptomycetaceae</taxon>
        <taxon>Streptomyces</taxon>
    </lineage>
</organism>
<evidence type="ECO:0000313" key="2">
    <source>
        <dbReference type="EMBL" id="GAQ65608.1"/>
    </source>
</evidence>
<dbReference type="RefSeq" id="WP_059082957.1">
    <property type="nucleotide sequence ID" value="NZ_BCMM01000032.1"/>
</dbReference>
<reference evidence="3" key="1">
    <citation type="submission" date="2015-11" db="EMBL/GenBank/DDBJ databases">
        <authorList>
            <consortium name="Cross-ministerial Strategic Innovation Promotion Program (SIP) consortium"/>
            <person name="Tomihama T."/>
            <person name="Ikenaga M."/>
            <person name="Sakai M."/>
            <person name="Okubo T."/>
            <person name="Ikeda S."/>
        </authorList>
    </citation>
    <scope>NUCLEOTIDE SEQUENCE [LARGE SCALE GENOMIC DNA]</scope>
    <source>
        <strain evidence="3">S58</strain>
    </source>
</reference>
<accession>A0A100JTW7</accession>
<evidence type="ECO:0000256" key="1">
    <source>
        <dbReference type="SAM" id="SignalP"/>
    </source>
</evidence>
<evidence type="ECO:0000313" key="3">
    <source>
        <dbReference type="Proteomes" id="UP000067448"/>
    </source>
</evidence>
<feature type="chain" id="PRO_5007088772" description="Secreted protein" evidence="1">
    <location>
        <begin position="35"/>
        <end position="148"/>
    </location>
</feature>
<evidence type="ECO:0008006" key="4">
    <source>
        <dbReference type="Google" id="ProtNLM"/>
    </source>
</evidence>
<feature type="signal peptide" evidence="1">
    <location>
        <begin position="1"/>
        <end position="34"/>
    </location>
</feature>
<protein>
    <recommendedName>
        <fullName evidence="4">Secreted protein</fullName>
    </recommendedName>
</protein>
<reference evidence="2 3" key="2">
    <citation type="journal article" date="2016" name="Genome Announc.">
        <title>Draft Genome Sequences of Streptomyces scabiei S58, Streptomyces turgidiscabies T45, and Streptomyces acidiscabies a10, the Pathogens of Potato Common Scab, Isolated in Japan.</title>
        <authorList>
            <person name="Tomihama T."/>
            <person name="Nishi Y."/>
            <person name="Sakai M."/>
            <person name="Ikenaga M."/>
            <person name="Okubo T."/>
            <person name="Ikeda S."/>
        </authorList>
    </citation>
    <scope>NUCLEOTIDE SEQUENCE [LARGE SCALE GENOMIC DNA]</scope>
    <source>
        <strain evidence="2 3">S58</strain>
    </source>
</reference>
<reference evidence="3" key="3">
    <citation type="submission" date="2016-02" db="EMBL/GenBank/DDBJ databases">
        <title>Draft genome of pathogenic Streptomyces sp. in Japan.</title>
        <authorList>
            <person name="Tomihama T."/>
            <person name="Ikenaga M."/>
            <person name="Sakai M."/>
            <person name="Okubo T."/>
            <person name="Ikeda S."/>
        </authorList>
    </citation>
    <scope>NUCLEOTIDE SEQUENCE [LARGE SCALE GENOMIC DNA]</scope>
    <source>
        <strain evidence="3">S58</strain>
    </source>
</reference>
<sequence>MSIKLMKRRTAMLTAAGMAAGALFALAVPGTAEAQSGSRICGNYWTGYYDNGQKEVTWSRVIEVPKSDGVACDVAINRTDRVGNPPQETVNLGVKWGSRQRLQNVTCEWYSQDVLNSKHGDDVCNSMLRADNVFEAKNRTISQFYVKS</sequence>
<dbReference type="PROSITE" id="PS51318">
    <property type="entry name" value="TAT"/>
    <property type="match status" value="1"/>
</dbReference>
<proteinExistence type="predicted"/>
<keyword evidence="1" id="KW-0732">Signal</keyword>
<dbReference type="OrthoDB" id="4284249at2"/>
<dbReference type="EMBL" id="BCMM01000032">
    <property type="protein sequence ID" value="GAQ65608.1"/>
    <property type="molecule type" value="Genomic_DNA"/>
</dbReference>
<name>A0A100JTW7_STRSC</name>
<gene>
    <name evidence="2" type="ORF">SsS58_06019</name>
</gene>
<comment type="caution">
    <text evidence="2">The sequence shown here is derived from an EMBL/GenBank/DDBJ whole genome shotgun (WGS) entry which is preliminary data.</text>
</comment>
<dbReference type="AlphaFoldDB" id="A0A100JTW7"/>